<dbReference type="SUPFAM" id="SSF101908">
    <property type="entry name" value="Putative isomerase YbhE"/>
    <property type="match status" value="1"/>
</dbReference>
<evidence type="ECO:0000313" key="1">
    <source>
        <dbReference type="EMBL" id="KAF0730291.1"/>
    </source>
</evidence>
<dbReference type="InterPro" id="IPR015943">
    <property type="entry name" value="WD40/YVTN_repeat-like_dom_sf"/>
</dbReference>
<protein>
    <submittedName>
        <fullName evidence="1">Uncharacterized protein</fullName>
    </submittedName>
</protein>
<comment type="caution">
    <text evidence="1">The sequence shown here is derived from an EMBL/GenBank/DDBJ whole genome shotgun (WGS) entry which is preliminary data.</text>
</comment>
<reference evidence="1 2" key="1">
    <citation type="submission" date="2019-07" db="EMBL/GenBank/DDBJ databases">
        <title>Genomics analysis of Aphanomyces spp. identifies a new class of oomycete effector associated with host adaptation.</title>
        <authorList>
            <person name="Gaulin E."/>
        </authorList>
    </citation>
    <scope>NUCLEOTIDE SEQUENCE [LARGE SCALE GENOMIC DNA]</scope>
    <source>
        <strain evidence="1 2">ATCC 201684</strain>
    </source>
</reference>
<gene>
    <name evidence="1" type="ORF">Ae201684_012292</name>
</gene>
<dbReference type="Gene3D" id="2.130.10.10">
    <property type="entry name" value="YVTN repeat-like/Quinoprotein amine dehydrogenase"/>
    <property type="match status" value="1"/>
</dbReference>
<dbReference type="Pfam" id="PF08309">
    <property type="entry name" value="LVIVD"/>
    <property type="match status" value="3"/>
</dbReference>
<name>A0A6G0WS34_9STRA</name>
<dbReference type="EMBL" id="VJMJ01000155">
    <property type="protein sequence ID" value="KAF0730291.1"/>
    <property type="molecule type" value="Genomic_DNA"/>
</dbReference>
<dbReference type="VEuPathDB" id="FungiDB:AeMF1_021870"/>
<sequence length="297" mass="32339">MYGMVVLDVTTPECPSVLAELIEGQGGMALKHFFINKRIVYTACGKSGLRIFTNIDTNIDEIGALMHSRYGAKCVAVQGDIALVTFGLAGVRVLDVANPSSPVELGGFKDDTHEARFVLLRDGWGFVSFGHSGIRILDVTNGSLPCEISSFSHGSFDARHMALAGPFLFVAFSYGGLKVLDVTNPFTPEEIGAVSFPSYAANCVQVLEDIVYVALGNGGLRILRFHAPRRQFEPLGSYVDAEADITSVHVTDDRLAFACLRQGELKILDVRNPINVREIGAYRPDVRRLLCQHCAVM</sequence>
<dbReference type="InterPro" id="IPR013211">
    <property type="entry name" value="LVIVD"/>
</dbReference>
<proteinExistence type="predicted"/>
<dbReference type="Proteomes" id="UP000481153">
    <property type="component" value="Unassembled WGS sequence"/>
</dbReference>
<evidence type="ECO:0000313" key="2">
    <source>
        <dbReference type="Proteomes" id="UP000481153"/>
    </source>
</evidence>
<accession>A0A6G0WS34</accession>
<dbReference type="AlphaFoldDB" id="A0A6G0WS34"/>
<organism evidence="1 2">
    <name type="scientific">Aphanomyces euteiches</name>
    <dbReference type="NCBI Taxonomy" id="100861"/>
    <lineage>
        <taxon>Eukaryota</taxon>
        <taxon>Sar</taxon>
        <taxon>Stramenopiles</taxon>
        <taxon>Oomycota</taxon>
        <taxon>Saprolegniomycetes</taxon>
        <taxon>Saprolegniales</taxon>
        <taxon>Verrucalvaceae</taxon>
        <taxon>Aphanomyces</taxon>
    </lineage>
</organism>
<keyword evidence="2" id="KW-1185">Reference proteome</keyword>